<keyword evidence="3" id="KW-1185">Reference proteome</keyword>
<dbReference type="AlphaFoldDB" id="A0A1B1Z2A0"/>
<dbReference type="Proteomes" id="UP000077412">
    <property type="component" value="Chromosome"/>
</dbReference>
<accession>A0A1B1Z2A0</accession>
<protein>
    <submittedName>
        <fullName evidence="2">Uncharacterized protein</fullName>
    </submittedName>
</protein>
<feature type="compositionally biased region" description="Polar residues" evidence="1">
    <location>
        <begin position="17"/>
        <end position="31"/>
    </location>
</feature>
<name>A0A1B1Z2A0_9BACL</name>
<gene>
    <name evidence="2" type="ORF">ABE41_006370</name>
</gene>
<dbReference type="RefSeq" id="WP_066287678.1">
    <property type="nucleotide sequence ID" value="NZ_CP016761.1"/>
</dbReference>
<dbReference type="OrthoDB" id="2452352at2"/>
<proteinExistence type="predicted"/>
<feature type="region of interest" description="Disordered" evidence="1">
    <location>
        <begin position="1"/>
        <end position="34"/>
    </location>
</feature>
<dbReference type="EMBL" id="CP016761">
    <property type="protein sequence ID" value="ANX11626.1"/>
    <property type="molecule type" value="Genomic_DNA"/>
</dbReference>
<reference evidence="2 3" key="1">
    <citation type="submission" date="2016-08" db="EMBL/GenBank/DDBJ databases">
        <title>Complete genome sequence of Fictibacillus arsenicus G25-54, a strain with toxicity to nematodes and a potential arsenic-resistance activity.</title>
        <authorList>
            <person name="Zheng Z."/>
        </authorList>
    </citation>
    <scope>NUCLEOTIDE SEQUENCE [LARGE SCALE GENOMIC DNA]</scope>
    <source>
        <strain evidence="2 3">G25-54</strain>
    </source>
</reference>
<evidence type="ECO:0000313" key="3">
    <source>
        <dbReference type="Proteomes" id="UP000077412"/>
    </source>
</evidence>
<evidence type="ECO:0000256" key="1">
    <source>
        <dbReference type="SAM" id="MobiDB-lite"/>
    </source>
</evidence>
<sequence>MKAGNYKWKRKKGSETEVVQTDAASPSQKGENYNAIGLGPNTNINIEIEDNPKISVYQWNETGRDKEVTIKNNHLAVPSRKGRYIYEVLAKWSNGEVSYTFVVEVN</sequence>
<evidence type="ECO:0000313" key="2">
    <source>
        <dbReference type="EMBL" id="ANX11626.1"/>
    </source>
</evidence>
<dbReference type="KEGG" id="far:ABE41_006370"/>
<organism evidence="2 3">
    <name type="scientific">Fictibacillus arsenicus</name>
    <dbReference type="NCBI Taxonomy" id="255247"/>
    <lineage>
        <taxon>Bacteria</taxon>
        <taxon>Bacillati</taxon>
        <taxon>Bacillota</taxon>
        <taxon>Bacilli</taxon>
        <taxon>Bacillales</taxon>
        <taxon>Fictibacillaceae</taxon>
        <taxon>Fictibacillus</taxon>
    </lineage>
</organism>